<dbReference type="STRING" id="6239.Y44A6C.1.1"/>
<dbReference type="OMA" id="EKVFPNC"/>
<dbReference type="RefSeq" id="NP_507999.1">
    <property type="nucleotide sequence ID" value="NM_075598.3"/>
</dbReference>
<proteinExistence type="predicted"/>
<sequence>MSTSAMVAKTDLLKQVPSCSYPVPVPSTTDLDVFSWSRIFENVAASVPLRQALEFKTLHSEAYNAVNRTFRKTKKLKIEILSTDSEKPLYYVQDSATKNVDVAIEMVRFVLKNARSVANLELNFEDVNLKALNRVLDEVLNSDHVKLKSFRVRRRHAGQCVTKIGDVIRQNATSLREISRVGISEASHGFSEKLKLDKFGCMSFDLGFQPAPNQIPHHFIRITESGAKIKNFSFTSFSGLDPSDEVVQNMLDGAEVKSIKLTMMSPPVIAPRPGFMIGKIRSVEHVELVEIVPEPQRINKLMGVRHIFEKVFPNCHDILFLQQWE</sequence>
<dbReference type="KEGG" id="cel:CELE_Y44A6C.1"/>
<dbReference type="EMBL" id="BX284605">
    <property type="protein sequence ID" value="CAA16369.2"/>
    <property type="molecule type" value="Genomic_DNA"/>
</dbReference>
<dbReference type="GeneID" id="189898"/>
<dbReference type="UCSC" id="Y44A6C.1">
    <property type="organism name" value="c. elegans"/>
</dbReference>
<evidence type="ECO:0000313" key="2">
    <source>
        <dbReference type="Proteomes" id="UP000001940"/>
    </source>
</evidence>
<dbReference type="FunCoup" id="O62452">
    <property type="interactions" value="361"/>
</dbReference>
<keyword evidence="2" id="KW-1185">Reference proteome</keyword>
<dbReference type="AGR" id="WB:WBGene00012850"/>
<dbReference type="PIR" id="T26890">
    <property type="entry name" value="T26890"/>
</dbReference>
<gene>
    <name evidence="1" type="ORF">CELE_Y44A6C.1</name>
    <name evidence="1 3" type="ORF">Y44A6C.1</name>
</gene>
<dbReference type="PaxDb" id="6239-Y44A6C.1"/>
<dbReference type="PeptideAtlas" id="O62452"/>
<name>O62452_CAEEL</name>
<evidence type="ECO:0000313" key="1">
    <source>
        <dbReference type="EMBL" id="CAA16369.2"/>
    </source>
</evidence>
<dbReference type="WormBase" id="Y44A6C.1">
    <property type="protein sequence ID" value="CE28852"/>
    <property type="gene ID" value="WBGene00012850"/>
</dbReference>
<dbReference type="HOGENOM" id="CLU_855892_0_0_1"/>
<reference evidence="1 2" key="1">
    <citation type="journal article" date="1998" name="Science">
        <title>Genome sequence of the nematode C. elegans: a platform for investigating biology.</title>
        <authorList>
            <consortium name="The C. elegans sequencing consortium"/>
            <person name="Sulson J.E."/>
            <person name="Waterston R."/>
        </authorList>
    </citation>
    <scope>NUCLEOTIDE SEQUENCE [LARGE SCALE GENOMIC DNA]</scope>
    <source>
        <strain evidence="1 2">Bristol N2</strain>
    </source>
</reference>
<dbReference type="CTD" id="189898"/>
<dbReference type="InParanoid" id="O62452"/>
<dbReference type="AlphaFoldDB" id="O62452"/>
<organism evidence="1 2">
    <name type="scientific">Caenorhabditis elegans</name>
    <dbReference type="NCBI Taxonomy" id="6239"/>
    <lineage>
        <taxon>Eukaryota</taxon>
        <taxon>Metazoa</taxon>
        <taxon>Ecdysozoa</taxon>
        <taxon>Nematoda</taxon>
        <taxon>Chromadorea</taxon>
        <taxon>Rhabditida</taxon>
        <taxon>Rhabditina</taxon>
        <taxon>Rhabditomorpha</taxon>
        <taxon>Rhabditoidea</taxon>
        <taxon>Rhabditidae</taxon>
        <taxon>Peloderinae</taxon>
        <taxon>Caenorhabditis</taxon>
    </lineage>
</organism>
<dbReference type="Proteomes" id="UP000001940">
    <property type="component" value="Chromosome V"/>
</dbReference>
<accession>O62452</accession>
<dbReference type="Bgee" id="WBGene00012850">
    <property type="expression patterns" value="Expressed in pharyngeal muscle cell (C elegans) and 3 other cell types or tissues"/>
</dbReference>
<dbReference type="eggNOG" id="ENOG502SVMW">
    <property type="taxonomic scope" value="Eukaryota"/>
</dbReference>
<protein>
    <submittedName>
        <fullName evidence="1">F-box C protein</fullName>
    </submittedName>
</protein>
<evidence type="ECO:0000313" key="3">
    <source>
        <dbReference type="WormBase" id="Y44A6C.1"/>
    </source>
</evidence>
<dbReference type="OrthoDB" id="5858028at2759"/>